<proteinExistence type="predicted"/>
<feature type="region of interest" description="Disordered" evidence="1">
    <location>
        <begin position="56"/>
        <end position="85"/>
    </location>
</feature>
<sequence>MREEKSLLQLLLARFVFDNTYKVTKDVVKAQDMFDDGVGGHGMHYNSIWEAARTSSQDAVGRSQRKEAKGQTRGSSGTLFGSDSP</sequence>
<reference evidence="2 3" key="1">
    <citation type="submission" date="2019-03" db="EMBL/GenBank/DDBJ databases">
        <title>First draft genome of Liparis tanakae, snailfish: a comprehensive survey of snailfish specific genes.</title>
        <authorList>
            <person name="Kim W."/>
            <person name="Song I."/>
            <person name="Jeong J.-H."/>
            <person name="Kim D."/>
            <person name="Kim S."/>
            <person name="Ryu S."/>
            <person name="Song J.Y."/>
            <person name="Lee S.K."/>
        </authorList>
    </citation>
    <scope>NUCLEOTIDE SEQUENCE [LARGE SCALE GENOMIC DNA]</scope>
    <source>
        <tissue evidence="2">Muscle</tissue>
    </source>
</reference>
<protein>
    <submittedName>
        <fullName evidence="2">Uncharacterized protein</fullName>
    </submittedName>
</protein>
<dbReference type="AlphaFoldDB" id="A0A4Z2J6A4"/>
<organism evidence="2 3">
    <name type="scientific">Liparis tanakae</name>
    <name type="common">Tanaka's snailfish</name>
    <dbReference type="NCBI Taxonomy" id="230148"/>
    <lineage>
        <taxon>Eukaryota</taxon>
        <taxon>Metazoa</taxon>
        <taxon>Chordata</taxon>
        <taxon>Craniata</taxon>
        <taxon>Vertebrata</taxon>
        <taxon>Euteleostomi</taxon>
        <taxon>Actinopterygii</taxon>
        <taxon>Neopterygii</taxon>
        <taxon>Teleostei</taxon>
        <taxon>Neoteleostei</taxon>
        <taxon>Acanthomorphata</taxon>
        <taxon>Eupercaria</taxon>
        <taxon>Perciformes</taxon>
        <taxon>Cottioidei</taxon>
        <taxon>Cottales</taxon>
        <taxon>Liparidae</taxon>
        <taxon>Liparis</taxon>
    </lineage>
</organism>
<comment type="caution">
    <text evidence="2">The sequence shown here is derived from an EMBL/GenBank/DDBJ whole genome shotgun (WGS) entry which is preliminary data.</text>
</comment>
<dbReference type="Proteomes" id="UP000314294">
    <property type="component" value="Unassembled WGS sequence"/>
</dbReference>
<name>A0A4Z2J6A4_9TELE</name>
<dbReference type="EMBL" id="SRLO01000019">
    <property type="protein sequence ID" value="TNN85729.1"/>
    <property type="molecule type" value="Genomic_DNA"/>
</dbReference>
<keyword evidence="3" id="KW-1185">Reference proteome</keyword>
<feature type="compositionally biased region" description="Polar residues" evidence="1">
    <location>
        <begin position="72"/>
        <end position="85"/>
    </location>
</feature>
<evidence type="ECO:0000313" key="3">
    <source>
        <dbReference type="Proteomes" id="UP000314294"/>
    </source>
</evidence>
<evidence type="ECO:0000313" key="2">
    <source>
        <dbReference type="EMBL" id="TNN85729.1"/>
    </source>
</evidence>
<accession>A0A4Z2J6A4</accession>
<evidence type="ECO:0000256" key="1">
    <source>
        <dbReference type="SAM" id="MobiDB-lite"/>
    </source>
</evidence>
<gene>
    <name evidence="2" type="ORF">EYF80_003976</name>
</gene>